<evidence type="ECO:0000256" key="1">
    <source>
        <dbReference type="ARBA" id="ARBA00004323"/>
    </source>
</evidence>
<dbReference type="OrthoDB" id="514299at2759"/>
<feature type="compositionally biased region" description="Basic residues" evidence="10">
    <location>
        <begin position="427"/>
        <end position="443"/>
    </location>
</feature>
<dbReference type="InterPro" id="IPR009729">
    <property type="entry name" value="Gal-3-0_sulfotransfrase"/>
</dbReference>
<dbReference type="EMBL" id="JAIZAY010000022">
    <property type="protein sequence ID" value="KAJ8020719.1"/>
    <property type="molecule type" value="Genomic_DNA"/>
</dbReference>
<dbReference type="Pfam" id="PF06990">
    <property type="entry name" value="Gal-3-0_sulfotr"/>
    <property type="match status" value="1"/>
</dbReference>
<evidence type="ECO:0000313" key="13">
    <source>
        <dbReference type="Proteomes" id="UP001152320"/>
    </source>
</evidence>
<name>A0A9Q1BD53_HOLLE</name>
<evidence type="ECO:0000256" key="10">
    <source>
        <dbReference type="SAM" id="MobiDB-lite"/>
    </source>
</evidence>
<dbReference type="PANTHER" id="PTHR14647:SF85">
    <property type="entry name" value="GALACTOSYLCERAMIDE SULFOTRANSFERASE-LIKE"/>
    <property type="match status" value="1"/>
</dbReference>
<evidence type="ECO:0000256" key="3">
    <source>
        <dbReference type="ARBA" id="ARBA00022679"/>
    </source>
</evidence>
<evidence type="ECO:0000256" key="9">
    <source>
        <dbReference type="ARBA" id="ARBA00023180"/>
    </source>
</evidence>
<proteinExistence type="inferred from homology"/>
<keyword evidence="11" id="KW-0732">Signal</keyword>
<sequence>MRKHWLLAVLLLCLTSTFSGFYLLHSSRSALINKFNMAVRLAVPYSTQKATTDFTTSLSTMTTLQSQKTLFINVSSGEMCNEVSNFVFVKTHKTGSTTLRSLTCRYGYFRNLSFLLGKQGVIGHLNQLNLVWTQNESNLLPPIGVSVEDHLNHRNYNISNIHVRYNGELIRKLMYRASDLKYFTILRNPTNQWLSQFQYFGQYRKAGLSLSSLPQTLIRYLKKLKERTGGFNNQLRDLGIHSSIAYNSSWLNETIPQIDKEYDLVLIMEHFDESLILLKKLLCWSFKDILYVKKRQQPNPLKINEATRKEIQKRNVGDEALYDYFLKVFWSKVEDYGPSFQKDLNQFRRMLNETWHMCVGKTVAEKSQDNYRYLETYVTDNSSEFCWALVNTNFQMDIEIVKRQGKTSDDRWPGLLKQSERKPVVKPQRRFPLRKGYKRKPIH</sequence>
<dbReference type="GO" id="GO:0009247">
    <property type="term" value="P:glycolipid biosynthetic process"/>
    <property type="evidence" value="ECO:0007669"/>
    <property type="project" value="InterPro"/>
</dbReference>
<comment type="similarity">
    <text evidence="2">Belongs to the galactose-3-O-sulfotransferase family.</text>
</comment>
<evidence type="ECO:0000256" key="2">
    <source>
        <dbReference type="ARBA" id="ARBA00008124"/>
    </source>
</evidence>
<dbReference type="PANTHER" id="PTHR14647">
    <property type="entry name" value="GALACTOSE-3-O-SULFOTRANSFERASE"/>
    <property type="match status" value="1"/>
</dbReference>
<feature type="chain" id="PRO_5040116429" evidence="11">
    <location>
        <begin position="20"/>
        <end position="443"/>
    </location>
</feature>
<comment type="subcellular location">
    <subcellularLocation>
        <location evidence="1">Golgi apparatus membrane</location>
        <topology evidence="1">Single-pass type II membrane protein</topology>
    </subcellularLocation>
</comment>
<evidence type="ECO:0000313" key="12">
    <source>
        <dbReference type="EMBL" id="KAJ8020719.1"/>
    </source>
</evidence>
<dbReference type="GO" id="GO:0000139">
    <property type="term" value="C:Golgi membrane"/>
    <property type="evidence" value="ECO:0007669"/>
    <property type="project" value="UniProtKB-SubCell"/>
</dbReference>
<comment type="caution">
    <text evidence="12">The sequence shown here is derived from an EMBL/GenBank/DDBJ whole genome shotgun (WGS) entry which is preliminary data.</text>
</comment>
<evidence type="ECO:0000256" key="5">
    <source>
        <dbReference type="ARBA" id="ARBA00022968"/>
    </source>
</evidence>
<reference evidence="12" key="1">
    <citation type="submission" date="2021-10" db="EMBL/GenBank/DDBJ databases">
        <title>Tropical sea cucumber genome reveals ecological adaptation and Cuvierian tubules defense mechanism.</title>
        <authorList>
            <person name="Chen T."/>
        </authorList>
    </citation>
    <scope>NUCLEOTIDE SEQUENCE</scope>
    <source>
        <strain evidence="12">Nanhai2018</strain>
        <tissue evidence="12">Muscle</tissue>
    </source>
</reference>
<evidence type="ECO:0000256" key="7">
    <source>
        <dbReference type="ARBA" id="ARBA00023034"/>
    </source>
</evidence>
<dbReference type="Gene3D" id="3.40.50.300">
    <property type="entry name" value="P-loop containing nucleotide triphosphate hydrolases"/>
    <property type="match status" value="1"/>
</dbReference>
<evidence type="ECO:0000256" key="11">
    <source>
        <dbReference type="SAM" id="SignalP"/>
    </source>
</evidence>
<dbReference type="InterPro" id="IPR027417">
    <property type="entry name" value="P-loop_NTPase"/>
</dbReference>
<dbReference type="SUPFAM" id="SSF52540">
    <property type="entry name" value="P-loop containing nucleoside triphosphate hydrolases"/>
    <property type="match status" value="1"/>
</dbReference>
<organism evidence="12 13">
    <name type="scientific">Holothuria leucospilota</name>
    <name type="common">Black long sea cucumber</name>
    <name type="synonym">Mertensiothuria leucospilota</name>
    <dbReference type="NCBI Taxonomy" id="206669"/>
    <lineage>
        <taxon>Eukaryota</taxon>
        <taxon>Metazoa</taxon>
        <taxon>Echinodermata</taxon>
        <taxon>Eleutherozoa</taxon>
        <taxon>Echinozoa</taxon>
        <taxon>Holothuroidea</taxon>
        <taxon>Aspidochirotacea</taxon>
        <taxon>Aspidochirotida</taxon>
        <taxon>Holothuriidae</taxon>
        <taxon>Holothuria</taxon>
    </lineage>
</organism>
<feature type="signal peptide" evidence="11">
    <location>
        <begin position="1"/>
        <end position="19"/>
    </location>
</feature>
<keyword evidence="4" id="KW-0812">Transmembrane</keyword>
<dbReference type="GO" id="GO:0001733">
    <property type="term" value="F:galactosylceramide sulfotransferase activity"/>
    <property type="evidence" value="ECO:0007669"/>
    <property type="project" value="InterPro"/>
</dbReference>
<keyword evidence="13" id="KW-1185">Reference proteome</keyword>
<keyword evidence="9" id="KW-0325">Glycoprotein</keyword>
<evidence type="ECO:0000256" key="8">
    <source>
        <dbReference type="ARBA" id="ARBA00023136"/>
    </source>
</evidence>
<evidence type="ECO:0000256" key="6">
    <source>
        <dbReference type="ARBA" id="ARBA00022989"/>
    </source>
</evidence>
<feature type="region of interest" description="Disordered" evidence="10">
    <location>
        <begin position="419"/>
        <end position="443"/>
    </location>
</feature>
<gene>
    <name evidence="12" type="ORF">HOLleu_40383</name>
</gene>
<keyword evidence="3" id="KW-0808">Transferase</keyword>
<keyword evidence="6" id="KW-1133">Transmembrane helix</keyword>
<protein>
    <submittedName>
        <fullName evidence="12">Galactosylceramide sulfotransferase</fullName>
    </submittedName>
</protein>
<keyword evidence="5" id="KW-0735">Signal-anchor</keyword>
<dbReference type="Proteomes" id="UP001152320">
    <property type="component" value="Chromosome 22"/>
</dbReference>
<keyword evidence="8" id="KW-0472">Membrane</keyword>
<evidence type="ECO:0000256" key="4">
    <source>
        <dbReference type="ARBA" id="ARBA00022692"/>
    </source>
</evidence>
<accession>A0A9Q1BD53</accession>
<keyword evidence="7" id="KW-0333">Golgi apparatus</keyword>
<dbReference type="AlphaFoldDB" id="A0A9Q1BD53"/>